<dbReference type="Gene3D" id="2.160.10.10">
    <property type="entry name" value="Hexapeptide repeat proteins"/>
    <property type="match status" value="1"/>
</dbReference>
<dbReference type="AlphaFoldDB" id="Q9HKP5"/>
<dbReference type="Pfam" id="PF00132">
    <property type="entry name" value="Hexapep"/>
    <property type="match status" value="2"/>
</dbReference>
<reference evidence="1 2" key="1">
    <citation type="journal article" date="2000" name="Nature">
        <title>The genome sequence of the thermoacidophilic scavenger Thermoplasma acidophilum.</title>
        <authorList>
            <person name="Ruepp A."/>
            <person name="Graml W."/>
            <person name="Santos-Martinez M.L."/>
            <person name="Koretke K.K."/>
            <person name="Volker C."/>
            <person name="Mewes H.W."/>
            <person name="Frishman D."/>
            <person name="Stocker S."/>
            <person name="Lupas A.N."/>
            <person name="Baumeister W."/>
        </authorList>
    </citation>
    <scope>NUCLEOTIDE SEQUENCE [LARGE SCALE GENOMIC DNA]</scope>
    <source>
        <strain evidence="2">ATCC 25905 / DSM 1728 / JCM 9062 / NBRC 15155 / AMRC-C165</strain>
    </source>
</reference>
<dbReference type="InterPro" id="IPR050484">
    <property type="entry name" value="Transf_Hexapept/Carb_Anhydrase"/>
</dbReference>
<protein>
    <recommendedName>
        <fullName evidence="3">Ferripyochelin binding protein</fullName>
    </recommendedName>
</protein>
<dbReference type="HOGENOM" id="CLU_064827_4_1_2"/>
<dbReference type="KEGG" id="tac:Ta0552"/>
<dbReference type="PaxDb" id="273075-Ta0552"/>
<keyword evidence="2" id="KW-1185">Reference proteome</keyword>
<evidence type="ECO:0000313" key="1">
    <source>
        <dbReference type="EMBL" id="CAC11692.1"/>
    </source>
</evidence>
<dbReference type="STRING" id="273075.gene:9571772"/>
<dbReference type="EnsemblBacteria" id="CAC11692">
    <property type="protein sequence ID" value="CAC11692"/>
    <property type="gene ID" value="CAC11692"/>
</dbReference>
<dbReference type="FunCoup" id="Q9HKP5">
    <property type="interactions" value="142"/>
</dbReference>
<dbReference type="eggNOG" id="arCOG01849">
    <property type="taxonomic scope" value="Archaea"/>
</dbReference>
<evidence type="ECO:0008006" key="3">
    <source>
        <dbReference type="Google" id="ProtNLM"/>
    </source>
</evidence>
<dbReference type="SUPFAM" id="SSF51161">
    <property type="entry name" value="Trimeric LpxA-like enzymes"/>
    <property type="match status" value="1"/>
</dbReference>
<dbReference type="PANTHER" id="PTHR13061:SF29">
    <property type="entry name" value="GAMMA CARBONIC ANHYDRASE-LIKE 1, MITOCHONDRIAL-RELATED"/>
    <property type="match status" value="1"/>
</dbReference>
<dbReference type="PANTHER" id="PTHR13061">
    <property type="entry name" value="DYNACTIN SUBUNIT P25"/>
    <property type="match status" value="1"/>
</dbReference>
<evidence type="ECO:0000313" key="2">
    <source>
        <dbReference type="Proteomes" id="UP000001024"/>
    </source>
</evidence>
<dbReference type="EMBL" id="AL445064">
    <property type="protein sequence ID" value="CAC11692.1"/>
    <property type="molecule type" value="Genomic_DNA"/>
</dbReference>
<dbReference type="CDD" id="cd04645">
    <property type="entry name" value="LbH_gamma_CA_like"/>
    <property type="match status" value="1"/>
</dbReference>
<organism evidence="1 2">
    <name type="scientific">Thermoplasma acidophilum (strain ATCC 25905 / DSM 1728 / JCM 9062 / NBRC 15155 / AMRC-C165)</name>
    <dbReference type="NCBI Taxonomy" id="273075"/>
    <lineage>
        <taxon>Archaea</taxon>
        <taxon>Methanobacteriati</taxon>
        <taxon>Thermoplasmatota</taxon>
        <taxon>Thermoplasmata</taxon>
        <taxon>Thermoplasmatales</taxon>
        <taxon>Thermoplasmataceae</taxon>
        <taxon>Thermoplasma</taxon>
    </lineage>
</organism>
<dbReference type="Proteomes" id="UP000001024">
    <property type="component" value="Chromosome"/>
</dbReference>
<dbReference type="InParanoid" id="Q9HKP5"/>
<sequence>MKPYLIMKIGKNVYIAETAVIIGDVEIGDNVSIFDGAVIRADMDSIKIGDNTNVQDNVTIHTDTGFPTKIGSNVSIGHNAVVHGCTVDDYVLIGMGAILMNGSHIRTGSIVGAGALVTQNFESEEYSLILGVPAKVTRINKEQMAYVKANAEDYLKLKDLHMSGRLERYRPK</sequence>
<dbReference type="InterPro" id="IPR001451">
    <property type="entry name" value="Hexapep"/>
</dbReference>
<dbReference type="InterPro" id="IPR011004">
    <property type="entry name" value="Trimer_LpxA-like_sf"/>
</dbReference>
<gene>
    <name evidence="1" type="ordered locus">Ta0552</name>
</gene>
<dbReference type="InterPro" id="IPR047324">
    <property type="entry name" value="LbH_gamma_CA-like"/>
</dbReference>
<name>Q9HKP5_THEAC</name>
<proteinExistence type="predicted"/>
<accession>Q9HKP5</accession>